<proteinExistence type="predicted"/>
<comment type="caution">
    <text evidence="2">The sequence shown here is derived from an EMBL/GenBank/DDBJ whole genome shotgun (WGS) entry which is preliminary data.</text>
</comment>
<dbReference type="Proteomes" id="UP000663862">
    <property type="component" value="Unassembled WGS sequence"/>
</dbReference>
<dbReference type="Proteomes" id="UP000663848">
    <property type="component" value="Unassembled WGS sequence"/>
</dbReference>
<evidence type="ECO:0000313" key="2">
    <source>
        <dbReference type="EMBL" id="CAF4435061.1"/>
    </source>
</evidence>
<dbReference type="AlphaFoldDB" id="A0A820R4B0"/>
<organism evidence="2 4">
    <name type="scientific">Rotaria socialis</name>
    <dbReference type="NCBI Taxonomy" id="392032"/>
    <lineage>
        <taxon>Eukaryota</taxon>
        <taxon>Metazoa</taxon>
        <taxon>Spiralia</taxon>
        <taxon>Gnathifera</taxon>
        <taxon>Rotifera</taxon>
        <taxon>Eurotatoria</taxon>
        <taxon>Bdelloidea</taxon>
        <taxon>Philodinida</taxon>
        <taxon>Philodinidae</taxon>
        <taxon>Rotaria</taxon>
    </lineage>
</organism>
<dbReference type="Gene3D" id="2.130.10.130">
    <property type="entry name" value="Integrin alpha, N-terminal"/>
    <property type="match status" value="1"/>
</dbReference>
<dbReference type="InterPro" id="IPR013517">
    <property type="entry name" value="FG-GAP"/>
</dbReference>
<name>A0A820R4B0_9BILA</name>
<gene>
    <name evidence="3" type="ORF">QYT958_LOCUS2026</name>
    <name evidence="2" type="ORF">TSG867_LOCUS15676</name>
</gene>
<protein>
    <submittedName>
        <fullName evidence="2">Uncharacterized protein</fullName>
    </submittedName>
</protein>
<keyword evidence="1" id="KW-0732">Signal</keyword>
<dbReference type="PANTHER" id="PTHR46580:SF4">
    <property type="entry name" value="ATP_GTP-BINDING PROTEIN"/>
    <property type="match status" value="1"/>
</dbReference>
<dbReference type="EMBL" id="CAJOBQ010000926">
    <property type="protein sequence ID" value="CAF4435061.1"/>
    <property type="molecule type" value="Genomic_DNA"/>
</dbReference>
<evidence type="ECO:0000256" key="1">
    <source>
        <dbReference type="ARBA" id="ARBA00022729"/>
    </source>
</evidence>
<dbReference type="Pfam" id="PF13517">
    <property type="entry name" value="FG-GAP_3"/>
    <property type="match status" value="2"/>
</dbReference>
<dbReference type="SUPFAM" id="SSF69318">
    <property type="entry name" value="Integrin alpha N-terminal domain"/>
    <property type="match status" value="1"/>
</dbReference>
<sequence>MLHILDAAISISGSIRTTTSIDATPNTTNLIVHLFIQILLLQQQQQRYYTTATVPFSALQQKQQQLVANQILLLQVLIRYYLKYNPFLHSANICHNLTFNLSFKYEYSGFAIFLSVGEFNGDNYTDLVVSNTEDSSLNVVLSYGNGRFESQITTELETAMSGAAVVDFNGDSHTDLAISFSAIADANLVNVFLGYGNETFVQMNSFVAGILSFAIVSVDFNHDNHSDVAVANYAGQAVTVHMGIGNGTFLNRRTYISSSSPAALATDDFNHDQHIDWIATYCENNSISVLLFAVGDFNRDNHLDIIFSLFELDCFNIMFGDGSDAMLESRLFDINQQPCGIALYDLNDDNRLDFVRAHNFMDASVHLNTCL</sequence>
<accession>A0A820R4B0</accession>
<dbReference type="EMBL" id="CAJOBR010000125">
    <property type="protein sequence ID" value="CAF4468514.1"/>
    <property type="molecule type" value="Genomic_DNA"/>
</dbReference>
<dbReference type="Gene3D" id="2.30.30.100">
    <property type="match status" value="1"/>
</dbReference>
<evidence type="ECO:0000313" key="3">
    <source>
        <dbReference type="EMBL" id="CAF4468514.1"/>
    </source>
</evidence>
<dbReference type="InterPro" id="IPR028994">
    <property type="entry name" value="Integrin_alpha_N"/>
</dbReference>
<evidence type="ECO:0000313" key="4">
    <source>
        <dbReference type="Proteomes" id="UP000663862"/>
    </source>
</evidence>
<reference evidence="2" key="1">
    <citation type="submission" date="2021-02" db="EMBL/GenBank/DDBJ databases">
        <authorList>
            <person name="Nowell W R."/>
        </authorList>
    </citation>
    <scope>NUCLEOTIDE SEQUENCE</scope>
</reference>
<dbReference type="PANTHER" id="PTHR46580">
    <property type="entry name" value="SENSOR KINASE-RELATED"/>
    <property type="match status" value="1"/>
</dbReference>